<feature type="compositionally biased region" description="Basic and acidic residues" evidence="5">
    <location>
        <begin position="119"/>
        <end position="140"/>
    </location>
</feature>
<feature type="compositionally biased region" description="Polar residues" evidence="5">
    <location>
        <begin position="43"/>
        <end position="53"/>
    </location>
</feature>
<dbReference type="InterPro" id="IPR033133">
    <property type="entry name" value="PUM-HD"/>
</dbReference>
<reference evidence="7" key="1">
    <citation type="journal article" date="2020" name="Stud. Mycol.">
        <title>101 Dothideomycetes genomes: a test case for predicting lifestyles and emergence of pathogens.</title>
        <authorList>
            <person name="Haridas S."/>
            <person name="Albert R."/>
            <person name="Binder M."/>
            <person name="Bloem J."/>
            <person name="Labutti K."/>
            <person name="Salamov A."/>
            <person name="Andreopoulos B."/>
            <person name="Baker S."/>
            <person name="Barry K."/>
            <person name="Bills G."/>
            <person name="Bluhm B."/>
            <person name="Cannon C."/>
            <person name="Castanera R."/>
            <person name="Culley D."/>
            <person name="Daum C."/>
            <person name="Ezra D."/>
            <person name="Gonzalez J."/>
            <person name="Henrissat B."/>
            <person name="Kuo A."/>
            <person name="Liang C."/>
            <person name="Lipzen A."/>
            <person name="Lutzoni F."/>
            <person name="Magnuson J."/>
            <person name="Mondo S."/>
            <person name="Nolan M."/>
            <person name="Ohm R."/>
            <person name="Pangilinan J."/>
            <person name="Park H.-J."/>
            <person name="Ramirez L."/>
            <person name="Alfaro M."/>
            <person name="Sun H."/>
            <person name="Tritt A."/>
            <person name="Yoshinaga Y."/>
            <person name="Zwiers L.-H."/>
            <person name="Turgeon B."/>
            <person name="Goodwin S."/>
            <person name="Spatafora J."/>
            <person name="Crous P."/>
            <person name="Grigoriev I."/>
        </authorList>
    </citation>
    <scope>NUCLEOTIDE SEQUENCE</scope>
    <source>
        <strain evidence="7">CBS 121739</strain>
    </source>
</reference>
<dbReference type="SMART" id="SM00025">
    <property type="entry name" value="Pumilio"/>
    <property type="match status" value="5"/>
</dbReference>
<gene>
    <name evidence="7" type="ORF">EJ05DRAFT_496540</name>
</gene>
<dbReference type="RefSeq" id="XP_033604088.1">
    <property type="nucleotide sequence ID" value="XM_033746409.1"/>
</dbReference>
<dbReference type="OrthoDB" id="497380at2759"/>
<keyword evidence="8" id="KW-1185">Reference proteome</keyword>
<dbReference type="Gene3D" id="1.25.10.10">
    <property type="entry name" value="Leucine-rich Repeat Variant"/>
    <property type="match status" value="1"/>
</dbReference>
<keyword evidence="2" id="KW-0694">RNA-binding</keyword>
<dbReference type="PROSITE" id="PS50303">
    <property type="entry name" value="PUM_HD"/>
    <property type="match status" value="1"/>
</dbReference>
<dbReference type="InterPro" id="IPR001313">
    <property type="entry name" value="Pumilio_RNA-bd_rpt"/>
</dbReference>
<feature type="region of interest" description="Disordered" evidence="5">
    <location>
        <begin position="684"/>
        <end position="726"/>
    </location>
</feature>
<dbReference type="GO" id="GO:0003729">
    <property type="term" value="F:mRNA binding"/>
    <property type="evidence" value="ECO:0007669"/>
    <property type="project" value="TreeGrafter"/>
</dbReference>
<dbReference type="GO" id="GO:0005730">
    <property type="term" value="C:nucleolus"/>
    <property type="evidence" value="ECO:0007669"/>
    <property type="project" value="TreeGrafter"/>
</dbReference>
<evidence type="ECO:0000256" key="4">
    <source>
        <dbReference type="PROSITE-ProRule" id="PRU00317"/>
    </source>
</evidence>
<evidence type="ECO:0000256" key="1">
    <source>
        <dbReference type="ARBA" id="ARBA00022737"/>
    </source>
</evidence>
<dbReference type="Pfam" id="PF08144">
    <property type="entry name" value="CPL"/>
    <property type="match status" value="1"/>
</dbReference>
<protein>
    <submittedName>
        <fullName evidence="7">ARM repeat-containing protein</fullName>
    </submittedName>
</protein>
<evidence type="ECO:0000256" key="3">
    <source>
        <dbReference type="ARBA" id="ARBA00024893"/>
    </source>
</evidence>
<dbReference type="GO" id="GO:0006417">
    <property type="term" value="P:regulation of translation"/>
    <property type="evidence" value="ECO:0007669"/>
    <property type="project" value="TreeGrafter"/>
</dbReference>
<evidence type="ECO:0000256" key="5">
    <source>
        <dbReference type="SAM" id="MobiDB-lite"/>
    </source>
</evidence>
<dbReference type="EMBL" id="ML996566">
    <property type="protein sequence ID" value="KAF2761637.1"/>
    <property type="molecule type" value="Genomic_DNA"/>
</dbReference>
<proteinExistence type="predicted"/>
<dbReference type="InterPro" id="IPR012959">
    <property type="entry name" value="CPL_dom"/>
</dbReference>
<feature type="compositionally biased region" description="Basic and acidic residues" evidence="5">
    <location>
        <begin position="149"/>
        <end position="161"/>
    </location>
</feature>
<evidence type="ECO:0000313" key="7">
    <source>
        <dbReference type="EMBL" id="KAF2761637.1"/>
    </source>
</evidence>
<dbReference type="GeneID" id="54487463"/>
<evidence type="ECO:0000256" key="2">
    <source>
        <dbReference type="ARBA" id="ARBA00022884"/>
    </source>
</evidence>
<feature type="domain" description="PUM-HD" evidence="6">
    <location>
        <begin position="180"/>
        <end position="550"/>
    </location>
</feature>
<feature type="compositionally biased region" description="Basic and acidic residues" evidence="5">
    <location>
        <begin position="697"/>
        <end position="711"/>
    </location>
</feature>
<comment type="function">
    <text evidence="3">RNA-binding nucleolar protein required for pre-rRNA processing. Involved in production of 18S rRNA and assembly of small ribosomal subunit.</text>
</comment>
<dbReference type="PANTHER" id="PTHR13389">
    <property type="entry name" value="PUMILIO HOMOLOG 3"/>
    <property type="match status" value="1"/>
</dbReference>
<keyword evidence="1" id="KW-0677">Repeat</keyword>
<accession>A0A6A6WIV8</accession>
<feature type="region of interest" description="Disordered" evidence="5">
    <location>
        <begin position="1"/>
        <end position="170"/>
    </location>
</feature>
<feature type="compositionally biased region" description="Acidic residues" evidence="5">
    <location>
        <begin position="100"/>
        <end position="118"/>
    </location>
</feature>
<feature type="repeat" description="Pumilio" evidence="4">
    <location>
        <begin position="239"/>
        <end position="274"/>
    </location>
</feature>
<dbReference type="PROSITE" id="PS50302">
    <property type="entry name" value="PUM"/>
    <property type="match status" value="1"/>
</dbReference>
<evidence type="ECO:0000259" key="6">
    <source>
        <dbReference type="PROSITE" id="PS50303"/>
    </source>
</evidence>
<feature type="compositionally biased region" description="Acidic residues" evidence="5">
    <location>
        <begin position="70"/>
        <end position="84"/>
    </location>
</feature>
<dbReference type="SUPFAM" id="SSF48371">
    <property type="entry name" value="ARM repeat"/>
    <property type="match status" value="1"/>
</dbReference>
<dbReference type="PANTHER" id="PTHR13389:SF0">
    <property type="entry name" value="PUMILIO HOMOLOG 3"/>
    <property type="match status" value="1"/>
</dbReference>
<sequence>MAGIKRKQVSDTPTVIPNEGKVKKVKKSTPSVPTASGVPAKSKPSTGKNTNSTSKKRTAETKAPAPASESDSDVDELEESDTSEQENGFYGFSAAGQGAAEEDSSEDDEADGDGDIEMSEPKPKSKTGETSEKAREKKSDNALNPTSSREAHAKQKAEKKERKAAKPNADSIARAKKLWERLRIKSAVEPEERKKLVEELFDIVSGRVKEFVFKHDAVRPVQCALKYASAEQRLMITKELKGDFRHLAESRYAKFLIAKLLSDGDDTIRDLIITDFYGHVRRLINHPEASWILDDAYRGAATRKQKDVLLREWYGPDFALFKSANKDDLTSNLSKILESAPEKRKPIMDYLQKLINQLIQKKLVGFTMLHDAMLQYHLNLKPESEEATEFYELIKGDEGGDLIKNLSFTKSGSRLVCHLLAYSDAKGRRNLLKLFKDTVEALAYDKHGHHVLLTAYEVIDDTKTLSKAIFPELFGDGTNESAQQDKIVALVHDLTGRKSVLSLLSNHAKWLYVQDDKDMLAEVQEIRSKTSKKDPEIRRKELVGYLSPAVINTLQHRAVDLSATSYGFQFITEALMAIPSPAAEALAGIAALAEGDPKAENHISQSAAGGRMLKTLVGDGRFNPETKALVPLESPLGFADLLYARIKDHIVDWATGPGSWVVVAMLENANFSHKSELEKTLRKNKKHLDTAASSETAEQKARREEKEKIAQGDKGAAKGQKKKKLVQAEVKVGNAGSKALLEKM</sequence>
<dbReference type="Proteomes" id="UP000799437">
    <property type="component" value="Unassembled WGS sequence"/>
</dbReference>
<dbReference type="InterPro" id="IPR040059">
    <property type="entry name" value="PUM3"/>
</dbReference>
<organism evidence="7 8">
    <name type="scientific">Pseudovirgaria hyperparasitica</name>
    <dbReference type="NCBI Taxonomy" id="470096"/>
    <lineage>
        <taxon>Eukaryota</taxon>
        <taxon>Fungi</taxon>
        <taxon>Dikarya</taxon>
        <taxon>Ascomycota</taxon>
        <taxon>Pezizomycotina</taxon>
        <taxon>Dothideomycetes</taxon>
        <taxon>Dothideomycetes incertae sedis</taxon>
        <taxon>Acrospermales</taxon>
        <taxon>Acrospermaceae</taxon>
        <taxon>Pseudovirgaria</taxon>
    </lineage>
</organism>
<dbReference type="InterPro" id="IPR011989">
    <property type="entry name" value="ARM-like"/>
</dbReference>
<name>A0A6A6WIV8_9PEZI</name>
<evidence type="ECO:0000313" key="8">
    <source>
        <dbReference type="Proteomes" id="UP000799437"/>
    </source>
</evidence>
<dbReference type="InterPro" id="IPR016024">
    <property type="entry name" value="ARM-type_fold"/>
</dbReference>
<dbReference type="AlphaFoldDB" id="A0A6A6WIV8"/>